<dbReference type="RefSeq" id="WP_271087822.1">
    <property type="nucleotide sequence ID" value="NZ_JAPJZH010000001.1"/>
</dbReference>
<protein>
    <submittedName>
        <fullName evidence="1">Uncharacterized protein</fullName>
    </submittedName>
</protein>
<comment type="caution">
    <text evidence="1">The sequence shown here is derived from an EMBL/GenBank/DDBJ whole genome shotgun (WGS) entry which is preliminary data.</text>
</comment>
<dbReference type="EMBL" id="JAPJZH010000001">
    <property type="protein sequence ID" value="MDA4844302.1"/>
    <property type="molecule type" value="Genomic_DNA"/>
</dbReference>
<organism evidence="1 2">
    <name type="scientific">Hoeflea poritis</name>
    <dbReference type="NCBI Taxonomy" id="2993659"/>
    <lineage>
        <taxon>Bacteria</taxon>
        <taxon>Pseudomonadati</taxon>
        <taxon>Pseudomonadota</taxon>
        <taxon>Alphaproteobacteria</taxon>
        <taxon>Hyphomicrobiales</taxon>
        <taxon>Rhizobiaceae</taxon>
        <taxon>Hoeflea</taxon>
    </lineage>
</organism>
<keyword evidence="2" id="KW-1185">Reference proteome</keyword>
<evidence type="ECO:0000313" key="2">
    <source>
        <dbReference type="Proteomes" id="UP001148313"/>
    </source>
</evidence>
<sequence length="139" mass="16011">MNHTMPASIPVRISNRERGRWLRQKMRLMELLGQLECPPDRVQTELINRHLLRPILKLCRRRAGKHAYPAALQFHAKAARVCLDKIANGNPGIARMEFQRLKTHFHACVSMIDAMLETAEPTAIDEFVRIFSGRVPNFT</sequence>
<proteinExistence type="predicted"/>
<accession>A0ABT4VHW5</accession>
<reference evidence="1" key="1">
    <citation type="submission" date="2022-11" db="EMBL/GenBank/DDBJ databases">
        <title>Hoeflea poritis sp. nov., isolated from scleractinian coral Porites lutea.</title>
        <authorList>
            <person name="Zhang G."/>
            <person name="Wei Q."/>
            <person name="Cai L."/>
        </authorList>
    </citation>
    <scope>NUCLEOTIDE SEQUENCE</scope>
    <source>
        <strain evidence="1">E7-10</strain>
    </source>
</reference>
<evidence type="ECO:0000313" key="1">
    <source>
        <dbReference type="EMBL" id="MDA4844302.1"/>
    </source>
</evidence>
<name>A0ABT4VHW5_9HYPH</name>
<dbReference type="Proteomes" id="UP001148313">
    <property type="component" value="Unassembled WGS sequence"/>
</dbReference>
<gene>
    <name evidence="1" type="ORF">OOZ53_03025</name>
</gene>